<gene>
    <name evidence="1" type="ORF">EZ428_12475</name>
</gene>
<dbReference type="EMBL" id="SJSK01000003">
    <property type="protein sequence ID" value="TCC90098.1"/>
    <property type="molecule type" value="Genomic_DNA"/>
</dbReference>
<sequence length="77" mass="9034">MKIINWLKKIGLELLFLICLLLIKGLVFEKIFRANADKISHDGILGRLKIIASTLLKRILEVQLWCLKQHLTQLNYY</sequence>
<protein>
    <submittedName>
        <fullName evidence="1">Uncharacterized protein</fullName>
    </submittedName>
</protein>
<evidence type="ECO:0000313" key="1">
    <source>
        <dbReference type="EMBL" id="TCC90098.1"/>
    </source>
</evidence>
<accession>A0A4R0MSW6</accession>
<dbReference type="RefSeq" id="WP_131553500.1">
    <property type="nucleotide sequence ID" value="NZ_SJSK01000003.1"/>
</dbReference>
<evidence type="ECO:0000313" key="2">
    <source>
        <dbReference type="Proteomes" id="UP000292884"/>
    </source>
</evidence>
<name>A0A4R0MSW6_9SPHI</name>
<reference evidence="1 2" key="1">
    <citation type="submission" date="2019-02" db="EMBL/GenBank/DDBJ databases">
        <title>Pedobacter sp. RP-1-13 sp. nov., isolated from Arctic soil.</title>
        <authorList>
            <person name="Dahal R.H."/>
        </authorList>
    </citation>
    <scope>NUCLEOTIDE SEQUENCE [LARGE SCALE GENOMIC DNA]</scope>
    <source>
        <strain evidence="1 2">RP-1-13</strain>
    </source>
</reference>
<proteinExistence type="predicted"/>
<dbReference type="Proteomes" id="UP000292884">
    <property type="component" value="Unassembled WGS sequence"/>
</dbReference>
<keyword evidence="2" id="KW-1185">Reference proteome</keyword>
<organism evidence="1 2">
    <name type="scientific">Pedobacter frigiditerrae</name>
    <dbReference type="NCBI Taxonomy" id="2530452"/>
    <lineage>
        <taxon>Bacteria</taxon>
        <taxon>Pseudomonadati</taxon>
        <taxon>Bacteroidota</taxon>
        <taxon>Sphingobacteriia</taxon>
        <taxon>Sphingobacteriales</taxon>
        <taxon>Sphingobacteriaceae</taxon>
        <taxon>Pedobacter</taxon>
    </lineage>
</organism>
<comment type="caution">
    <text evidence="1">The sequence shown here is derived from an EMBL/GenBank/DDBJ whole genome shotgun (WGS) entry which is preliminary data.</text>
</comment>
<dbReference type="AlphaFoldDB" id="A0A4R0MSW6"/>